<evidence type="ECO:0000313" key="3">
    <source>
        <dbReference type="Proteomes" id="UP000295124"/>
    </source>
</evidence>
<dbReference type="GO" id="GO:0032259">
    <property type="term" value="P:methylation"/>
    <property type="evidence" value="ECO:0007669"/>
    <property type="project" value="UniProtKB-KW"/>
</dbReference>
<comment type="caution">
    <text evidence="2">The sequence shown here is derived from an EMBL/GenBank/DDBJ whole genome shotgun (WGS) entry which is preliminary data.</text>
</comment>
<dbReference type="Pfam" id="PF02384">
    <property type="entry name" value="N6_Mtase"/>
    <property type="match status" value="1"/>
</dbReference>
<dbReference type="GO" id="GO:0003677">
    <property type="term" value="F:DNA binding"/>
    <property type="evidence" value="ECO:0007669"/>
    <property type="project" value="InterPro"/>
</dbReference>
<organism evidence="2 3">
    <name type="scientific">Kribbella antibiotica</name>
    <dbReference type="NCBI Taxonomy" id="190195"/>
    <lineage>
        <taxon>Bacteria</taxon>
        <taxon>Bacillati</taxon>
        <taxon>Actinomycetota</taxon>
        <taxon>Actinomycetes</taxon>
        <taxon>Propionibacteriales</taxon>
        <taxon>Kribbellaceae</taxon>
        <taxon>Kribbella</taxon>
    </lineage>
</organism>
<dbReference type="PANTHER" id="PTHR42998">
    <property type="entry name" value="TYPE I RESTRICTION ENZYME HINDVIIP M PROTEIN-RELATED"/>
    <property type="match status" value="1"/>
</dbReference>
<protein>
    <submittedName>
        <fullName evidence="2">SAM-dependent methyltransferase</fullName>
    </submittedName>
</protein>
<name>A0A4R4ZN82_9ACTN</name>
<dbReference type="Gene3D" id="3.40.50.150">
    <property type="entry name" value="Vaccinia Virus protein VP39"/>
    <property type="match status" value="1"/>
</dbReference>
<keyword evidence="3" id="KW-1185">Reference proteome</keyword>
<dbReference type="InterPro" id="IPR052916">
    <property type="entry name" value="Type-I_RE_MTase_Subunit"/>
</dbReference>
<gene>
    <name evidence="2" type="ORF">E1263_15975</name>
</gene>
<feature type="domain" description="DNA methylase adenine-specific" evidence="1">
    <location>
        <begin position="168"/>
        <end position="345"/>
    </location>
</feature>
<reference evidence="2 3" key="1">
    <citation type="submission" date="2019-03" db="EMBL/GenBank/DDBJ databases">
        <title>Draft genome sequences of novel Actinobacteria.</title>
        <authorList>
            <person name="Sahin N."/>
            <person name="Ay H."/>
            <person name="Saygin H."/>
        </authorList>
    </citation>
    <scope>NUCLEOTIDE SEQUENCE [LARGE SCALE GENOMIC DNA]</scope>
    <source>
        <strain evidence="2 3">JCM 13523</strain>
    </source>
</reference>
<dbReference type="Proteomes" id="UP000295124">
    <property type="component" value="Unassembled WGS sequence"/>
</dbReference>
<dbReference type="OrthoDB" id="9784823at2"/>
<evidence type="ECO:0000259" key="1">
    <source>
        <dbReference type="Pfam" id="PF02384"/>
    </source>
</evidence>
<dbReference type="InterPro" id="IPR029063">
    <property type="entry name" value="SAM-dependent_MTases_sf"/>
</dbReference>
<dbReference type="EMBL" id="SMKX01000039">
    <property type="protein sequence ID" value="TDD59189.1"/>
    <property type="molecule type" value="Genomic_DNA"/>
</dbReference>
<keyword evidence="2" id="KW-0489">Methyltransferase</keyword>
<evidence type="ECO:0000313" key="2">
    <source>
        <dbReference type="EMBL" id="TDD59189.1"/>
    </source>
</evidence>
<accession>A0A4R4ZN82</accession>
<dbReference type="SUPFAM" id="SSF53335">
    <property type="entry name" value="S-adenosyl-L-methionine-dependent methyltransferases"/>
    <property type="match status" value="1"/>
</dbReference>
<dbReference type="InterPro" id="IPR003356">
    <property type="entry name" value="DNA_methylase_A-5"/>
</dbReference>
<dbReference type="GO" id="GO:0008170">
    <property type="term" value="F:N-methyltransferase activity"/>
    <property type="evidence" value="ECO:0007669"/>
    <property type="project" value="InterPro"/>
</dbReference>
<keyword evidence="2" id="KW-0808">Transferase</keyword>
<proteinExistence type="predicted"/>
<sequence length="614" mass="65047">MTTCRCRHSHAAQSDSSVNIDVYVHSCCPGGLYAVAFPWVSSNRSDVLSAAAIARMTNVGRAAVSNWRARYPDFPQPVGGTELRPTFSRAEVEAWLVSTGKADQLATSGYTGTGTRILGHVDPAGASVVDLTAGELLAKVMVSLLPHLGADVLPPGAEAEPGDAADLPVIVDPACADGTLLIAVADRFGDQVRLAGQEMIEAAATLGASRLRGHFSAPLYELHIGDSLRTDWFREYRGTAAAVVCKPPSGRQPLAPVKEADARGEVGIPRPGDAELAWVQHCYSLLRPNGVAVIAVSPRTGVQPSGRRVRAELVRSGALRDVVALPKGMGTAVRSDVCLWVLRRPVGARALRSVRMTDLSGIPDAAEIPQEYEGWQQLRADGGSAACRLVPRSELVDGDAELLPGHHVAGPADVTAGDLERVTERLQGLYALLGTGMPRFGASELQTRRESVTLADLERSGALTILSRGSTPREGDLLLLTMGRPPVVATGTDADDAGIAQVIELDAARLDGYFLATFVWADAASLPVASMVGGLSRDDLRRCRIPRMTIDEQRSYGAAFRRLRGLEEVLNSLAKLSASIVNETVRGLTAGVLSPDSLAAKNHSAPIEGETREL</sequence>
<dbReference type="AlphaFoldDB" id="A0A4R4ZN82"/>
<dbReference type="PANTHER" id="PTHR42998:SF1">
    <property type="entry name" value="TYPE I RESTRICTION ENZYME HINDI METHYLASE SUBUNIT"/>
    <property type="match status" value="1"/>
</dbReference>